<keyword evidence="1" id="KW-0812">Transmembrane</keyword>
<keyword evidence="1" id="KW-0472">Membrane</keyword>
<dbReference type="InterPro" id="IPR025641">
    <property type="entry name" value="DUF4340"/>
</dbReference>
<evidence type="ECO:0000313" key="4">
    <source>
        <dbReference type="Proteomes" id="UP000824024"/>
    </source>
</evidence>
<dbReference type="AlphaFoldDB" id="A0A9D2D3R4"/>
<evidence type="ECO:0000313" key="3">
    <source>
        <dbReference type="EMBL" id="HIZ08077.1"/>
    </source>
</evidence>
<dbReference type="EMBL" id="DXCH01000251">
    <property type="protein sequence ID" value="HIZ08077.1"/>
    <property type="molecule type" value="Genomic_DNA"/>
</dbReference>
<feature type="transmembrane region" description="Helical" evidence="1">
    <location>
        <begin position="6"/>
        <end position="26"/>
    </location>
</feature>
<organism evidence="3 4">
    <name type="scientific">Candidatus Eubacterium avistercoris</name>
    <dbReference type="NCBI Taxonomy" id="2838567"/>
    <lineage>
        <taxon>Bacteria</taxon>
        <taxon>Bacillati</taxon>
        <taxon>Bacillota</taxon>
        <taxon>Clostridia</taxon>
        <taxon>Eubacteriales</taxon>
        <taxon>Eubacteriaceae</taxon>
        <taxon>Eubacterium</taxon>
    </lineage>
</organism>
<name>A0A9D2D3R4_9FIRM</name>
<dbReference type="Proteomes" id="UP000824024">
    <property type="component" value="Unassembled WGS sequence"/>
</dbReference>
<keyword evidence="1" id="KW-1133">Transmembrane helix</keyword>
<sequence length="188" mass="20953">MRKKGIIILVIVFAALIAVYLLLNYLNDRSARRQQQEEEEQNVQVTDFDGDDVTSFSYLYNKEELKFEKQEDQWVCLNDPETDLDEDAVDTLLNTLGDITTTNQITNPEDLSEYGFDSPSQEAVITLDDGSSIELLFGAENTIAGGYYMEKSGDDNVYLVDSSLVTDTLSSGVDTLKAAETDSSDTQD</sequence>
<reference evidence="3" key="1">
    <citation type="journal article" date="2021" name="PeerJ">
        <title>Extensive microbial diversity within the chicken gut microbiome revealed by metagenomics and culture.</title>
        <authorList>
            <person name="Gilroy R."/>
            <person name="Ravi A."/>
            <person name="Getino M."/>
            <person name="Pursley I."/>
            <person name="Horton D.L."/>
            <person name="Alikhan N.F."/>
            <person name="Baker D."/>
            <person name="Gharbi K."/>
            <person name="Hall N."/>
            <person name="Watson M."/>
            <person name="Adriaenssens E.M."/>
            <person name="Foster-Nyarko E."/>
            <person name="Jarju S."/>
            <person name="Secka A."/>
            <person name="Antonio M."/>
            <person name="Oren A."/>
            <person name="Chaudhuri R.R."/>
            <person name="La Ragione R."/>
            <person name="Hildebrand F."/>
            <person name="Pallen M.J."/>
        </authorList>
    </citation>
    <scope>NUCLEOTIDE SEQUENCE</scope>
    <source>
        <strain evidence="3">CHK192-9172</strain>
    </source>
</reference>
<protein>
    <submittedName>
        <fullName evidence="3">DUF4340 domain-containing protein</fullName>
    </submittedName>
</protein>
<gene>
    <name evidence="3" type="ORF">IAA08_09100</name>
</gene>
<proteinExistence type="predicted"/>
<comment type="caution">
    <text evidence="3">The sequence shown here is derived from an EMBL/GenBank/DDBJ whole genome shotgun (WGS) entry which is preliminary data.</text>
</comment>
<evidence type="ECO:0000259" key="2">
    <source>
        <dbReference type="Pfam" id="PF14238"/>
    </source>
</evidence>
<evidence type="ECO:0000256" key="1">
    <source>
        <dbReference type="SAM" id="Phobius"/>
    </source>
</evidence>
<feature type="domain" description="DUF4340" evidence="2">
    <location>
        <begin position="74"/>
        <end position="165"/>
    </location>
</feature>
<dbReference type="Pfam" id="PF14238">
    <property type="entry name" value="DUF4340"/>
    <property type="match status" value="1"/>
</dbReference>
<reference evidence="3" key="2">
    <citation type="submission" date="2021-04" db="EMBL/GenBank/DDBJ databases">
        <authorList>
            <person name="Gilroy R."/>
        </authorList>
    </citation>
    <scope>NUCLEOTIDE SEQUENCE</scope>
    <source>
        <strain evidence="3">CHK192-9172</strain>
    </source>
</reference>
<accession>A0A9D2D3R4</accession>